<feature type="transmembrane region" description="Helical" evidence="7">
    <location>
        <begin position="226"/>
        <end position="243"/>
    </location>
</feature>
<keyword evidence="4 7" id="KW-0812">Transmembrane</keyword>
<dbReference type="Gene3D" id="1.10.3720.10">
    <property type="entry name" value="MetI-like"/>
    <property type="match status" value="1"/>
</dbReference>
<evidence type="ECO:0000313" key="11">
    <source>
        <dbReference type="Proteomes" id="UP000563898"/>
    </source>
</evidence>
<evidence type="ECO:0000256" key="6">
    <source>
        <dbReference type="ARBA" id="ARBA00023136"/>
    </source>
</evidence>
<dbReference type="AlphaFoldDB" id="A0A846WNL8"/>
<feature type="transmembrane region" description="Helical" evidence="7">
    <location>
        <begin position="59"/>
        <end position="81"/>
    </location>
</feature>
<keyword evidence="3" id="KW-1003">Cell membrane</keyword>
<gene>
    <name evidence="10" type="ORF">HGA05_09680</name>
</gene>
<accession>A0A846WNL8</accession>
<evidence type="ECO:0000256" key="4">
    <source>
        <dbReference type="ARBA" id="ARBA00022692"/>
    </source>
</evidence>
<dbReference type="InterPro" id="IPR045621">
    <property type="entry name" value="BPD_transp_1_N"/>
</dbReference>
<comment type="caution">
    <text evidence="10">The sequence shown here is derived from an EMBL/GenBank/DDBJ whole genome shotgun (WGS) entry which is preliminary data.</text>
</comment>
<dbReference type="Pfam" id="PF19300">
    <property type="entry name" value="BPD_transp_1_N"/>
    <property type="match status" value="1"/>
</dbReference>
<evidence type="ECO:0000256" key="5">
    <source>
        <dbReference type="ARBA" id="ARBA00022989"/>
    </source>
</evidence>
<dbReference type="PANTHER" id="PTHR43163:SF3">
    <property type="entry name" value="PEPTIDE ABC TRANSPORTER PERMEASE PROTEIN"/>
    <property type="match status" value="1"/>
</dbReference>
<keyword evidence="2 7" id="KW-0813">Transport</keyword>
<dbReference type="Proteomes" id="UP000563898">
    <property type="component" value="Unassembled WGS sequence"/>
</dbReference>
<comment type="subcellular location">
    <subcellularLocation>
        <location evidence="1 7">Cell membrane</location>
        <topology evidence="1 7">Multi-pass membrane protein</topology>
    </subcellularLocation>
</comment>
<evidence type="ECO:0000313" key="10">
    <source>
        <dbReference type="EMBL" id="NKY01841.1"/>
    </source>
</evidence>
<dbReference type="Pfam" id="PF00528">
    <property type="entry name" value="BPD_transp_1"/>
    <property type="match status" value="1"/>
</dbReference>
<keyword evidence="6 7" id="KW-0472">Membrane</keyword>
<feature type="region of interest" description="Disordered" evidence="8">
    <location>
        <begin position="1"/>
        <end position="21"/>
    </location>
</feature>
<feature type="transmembrane region" description="Helical" evidence="7">
    <location>
        <begin position="152"/>
        <end position="176"/>
    </location>
</feature>
<dbReference type="CDD" id="cd06261">
    <property type="entry name" value="TM_PBP2"/>
    <property type="match status" value="1"/>
</dbReference>
<evidence type="ECO:0000256" key="2">
    <source>
        <dbReference type="ARBA" id="ARBA00022448"/>
    </source>
</evidence>
<dbReference type="GO" id="GO:0055085">
    <property type="term" value="P:transmembrane transport"/>
    <property type="evidence" value="ECO:0007669"/>
    <property type="project" value="InterPro"/>
</dbReference>
<name>A0A846WNL8_9ACTN</name>
<evidence type="ECO:0000256" key="8">
    <source>
        <dbReference type="SAM" id="MobiDB-lite"/>
    </source>
</evidence>
<feature type="domain" description="ABC transmembrane type-1" evidence="9">
    <location>
        <begin position="148"/>
        <end position="356"/>
    </location>
</feature>
<protein>
    <submittedName>
        <fullName evidence="10">ABC transporter permease</fullName>
    </submittedName>
</protein>
<feature type="compositionally biased region" description="Basic residues" evidence="8">
    <location>
        <begin position="1"/>
        <end position="11"/>
    </location>
</feature>
<dbReference type="InterPro" id="IPR000515">
    <property type="entry name" value="MetI-like"/>
</dbReference>
<dbReference type="PANTHER" id="PTHR43163">
    <property type="entry name" value="DIPEPTIDE TRANSPORT SYSTEM PERMEASE PROTEIN DPPB-RELATED"/>
    <property type="match status" value="1"/>
</dbReference>
<dbReference type="SUPFAM" id="SSF161098">
    <property type="entry name" value="MetI-like"/>
    <property type="match status" value="1"/>
</dbReference>
<dbReference type="EMBL" id="JAAXPC010000004">
    <property type="protein sequence ID" value="NKY01841.1"/>
    <property type="molecule type" value="Genomic_DNA"/>
</dbReference>
<dbReference type="InterPro" id="IPR035906">
    <property type="entry name" value="MetI-like_sf"/>
</dbReference>
<proteinExistence type="inferred from homology"/>
<evidence type="ECO:0000256" key="3">
    <source>
        <dbReference type="ARBA" id="ARBA00022475"/>
    </source>
</evidence>
<dbReference type="PROSITE" id="PS50928">
    <property type="entry name" value="ABC_TM1"/>
    <property type="match status" value="1"/>
</dbReference>
<evidence type="ECO:0000256" key="1">
    <source>
        <dbReference type="ARBA" id="ARBA00004651"/>
    </source>
</evidence>
<evidence type="ECO:0000256" key="7">
    <source>
        <dbReference type="RuleBase" id="RU363032"/>
    </source>
</evidence>
<feature type="transmembrane region" description="Helical" evidence="7">
    <location>
        <begin position="333"/>
        <end position="355"/>
    </location>
</feature>
<feature type="transmembrane region" description="Helical" evidence="7">
    <location>
        <begin position="291"/>
        <end position="313"/>
    </location>
</feature>
<reference evidence="10 11" key="1">
    <citation type="submission" date="2020-04" db="EMBL/GenBank/DDBJ databases">
        <title>MicrobeNet Type strains.</title>
        <authorList>
            <person name="Nicholson A.C."/>
        </authorList>
    </citation>
    <scope>NUCLEOTIDE SEQUENCE [LARGE SCALE GENOMIC DNA]</scope>
    <source>
        <strain evidence="10 11">ATCC BAA-14</strain>
    </source>
</reference>
<keyword evidence="5 7" id="KW-1133">Transmembrane helix</keyword>
<evidence type="ECO:0000259" key="9">
    <source>
        <dbReference type="PROSITE" id="PS50928"/>
    </source>
</evidence>
<organism evidence="10 11">
    <name type="scientific">Gordonia polyisoprenivorans</name>
    <dbReference type="NCBI Taxonomy" id="84595"/>
    <lineage>
        <taxon>Bacteria</taxon>
        <taxon>Bacillati</taxon>
        <taxon>Actinomycetota</taxon>
        <taxon>Actinomycetes</taxon>
        <taxon>Mycobacteriales</taxon>
        <taxon>Gordoniaceae</taxon>
        <taxon>Gordonia</taxon>
    </lineage>
</organism>
<comment type="similarity">
    <text evidence="7">Belongs to the binding-protein-dependent transport system permease family.</text>
</comment>
<feature type="transmembrane region" description="Helical" evidence="7">
    <location>
        <begin position="188"/>
        <end position="214"/>
    </location>
</feature>
<dbReference type="GO" id="GO:0005886">
    <property type="term" value="C:plasma membrane"/>
    <property type="evidence" value="ECO:0007669"/>
    <property type="project" value="UniProtKB-SubCell"/>
</dbReference>
<sequence length="364" mass="38168">MGYGRRYRHRQFPGTRPAHPRRFRPRATRTCLVAELISAPTSVARLRLPPWPTTGPWRLLLRVVGRLGTLLVVLLVVFATIDLLPGDGVRAALGRDATDAQVAAREAALGLDRPIPVRFGKWLAGLFSGDLGTSVRGTSVNEMLSTKFPNTLLLGGLALLVTAVTAVAFGALWSFFPRSLPARVLSAATIAVIAIPEFVIAVCLVFVFALVLGWLPAVTTTGPSGAPADAASLLLPVVALAIPQSGWNIRVTRSALDEAAQMPHVAAAELDGLTRREIILRHVLPIASPTIAASLATTVGMVLGGALVVETIFNYPGVGAVLAGAVTDRDAPVVAAVVALTGVVITGLLILADALRTWAVRGRA</sequence>